<protein>
    <submittedName>
        <fullName evidence="4">XRP2 like protein</fullName>
    </submittedName>
</protein>
<dbReference type="Pfam" id="PF07986">
    <property type="entry name" value="TBCC"/>
    <property type="match status" value="1"/>
</dbReference>
<evidence type="ECO:0000256" key="1">
    <source>
        <dbReference type="ARBA" id="ARBA00008848"/>
    </source>
</evidence>
<proteinExistence type="inferred from homology"/>
<dbReference type="InterPro" id="IPR017901">
    <property type="entry name" value="C-CAP_CF_C-like"/>
</dbReference>
<accession>A0ABQ9Y989</accession>
<dbReference type="PANTHER" id="PTHR15440:SF0">
    <property type="entry name" value="PROTEIN XRP2"/>
    <property type="match status" value="1"/>
</dbReference>
<dbReference type="InterPro" id="IPR012945">
    <property type="entry name" value="Tubulin-bd_cofactor_C_dom"/>
</dbReference>
<comment type="similarity">
    <text evidence="1">Belongs to the TBCC family.</text>
</comment>
<evidence type="ECO:0000313" key="4">
    <source>
        <dbReference type="EMBL" id="KAK2960332.1"/>
    </source>
</evidence>
<organism evidence="4 5">
    <name type="scientific">Blattamonas nauphoetae</name>
    <dbReference type="NCBI Taxonomy" id="2049346"/>
    <lineage>
        <taxon>Eukaryota</taxon>
        <taxon>Metamonada</taxon>
        <taxon>Preaxostyla</taxon>
        <taxon>Oxymonadida</taxon>
        <taxon>Blattamonas</taxon>
    </lineage>
</organism>
<keyword evidence="5" id="KW-1185">Reference proteome</keyword>
<dbReference type="InterPro" id="IPR006599">
    <property type="entry name" value="CARP_motif"/>
</dbReference>
<gene>
    <name evidence="4" type="ORF">BLNAU_4549</name>
</gene>
<dbReference type="SMART" id="SM00673">
    <property type="entry name" value="CARP"/>
    <property type="match status" value="2"/>
</dbReference>
<reference evidence="4 5" key="1">
    <citation type="journal article" date="2022" name="bioRxiv">
        <title>Genomics of Preaxostyla Flagellates Illuminates Evolutionary Transitions and the Path Towards Mitochondrial Loss.</title>
        <authorList>
            <person name="Novak L.V.F."/>
            <person name="Treitli S.C."/>
            <person name="Pyrih J."/>
            <person name="Halakuc P."/>
            <person name="Pipaliya S.V."/>
            <person name="Vacek V."/>
            <person name="Brzon O."/>
            <person name="Soukal P."/>
            <person name="Eme L."/>
            <person name="Dacks J.B."/>
            <person name="Karnkowska A."/>
            <person name="Elias M."/>
            <person name="Hampl V."/>
        </authorList>
    </citation>
    <scope>NUCLEOTIDE SEQUENCE [LARGE SCALE GENOMIC DNA]</scope>
    <source>
        <strain evidence="4">NAU3</strain>
        <tissue evidence="4">Gut</tissue>
    </source>
</reference>
<keyword evidence="2" id="KW-0547">Nucleotide-binding</keyword>
<feature type="domain" description="C-CAP/cofactor C-like" evidence="3">
    <location>
        <begin position="22"/>
        <end position="176"/>
    </location>
</feature>
<dbReference type="InterPro" id="IPR016098">
    <property type="entry name" value="CAP/MinC_C"/>
</dbReference>
<evidence type="ECO:0000256" key="2">
    <source>
        <dbReference type="ARBA" id="ARBA00022741"/>
    </source>
</evidence>
<evidence type="ECO:0000259" key="3">
    <source>
        <dbReference type="PROSITE" id="PS51329"/>
    </source>
</evidence>
<dbReference type="InterPro" id="IPR039093">
    <property type="entry name" value="XRP2"/>
</dbReference>
<evidence type="ECO:0000313" key="5">
    <source>
        <dbReference type="Proteomes" id="UP001281761"/>
    </source>
</evidence>
<name>A0ABQ9Y989_9EUKA</name>
<dbReference type="EMBL" id="JARBJD010000023">
    <property type="protein sequence ID" value="KAK2960332.1"/>
    <property type="molecule type" value="Genomic_DNA"/>
</dbReference>
<sequence length="348" mass="38144">MGCSASKQDKYMASTSSSIDFTKDISSSFTPVSKNDSTFTSRTDETLTKLPGSIRGDKFSVSDCKSCSLLLLDSIGIVTVDRCTDCTFVIGPTSASVFLRDCTNCSFTVACQQFRTRNLTHSKIRLYCMTQPIIESSHDLEIGCWDVSYEHLISHFIYAHLDPLTNKWNSLYNFTPEESNVTFVTSEAPLIPCPRTDESQPPLSLSLPLLSSSPGTTTSTVLLVCFSGLGTLIRSSHPSHSATIIPLTRPFEELVNNLQIQLRCQLQTTRTVTFIPADVKKGLTQDGCPSACLSLGRDDLVGAFLLFSEQSLDSLLQSISSAIPSQLKGCFYVSPSPESVKRDLRLLK</sequence>
<dbReference type="Proteomes" id="UP001281761">
    <property type="component" value="Unassembled WGS sequence"/>
</dbReference>
<dbReference type="PROSITE" id="PS51329">
    <property type="entry name" value="C_CAP_COFACTOR_C"/>
    <property type="match status" value="1"/>
</dbReference>
<dbReference type="PANTHER" id="PTHR15440">
    <property type="entry name" value="XRP2 PROTEIN"/>
    <property type="match status" value="1"/>
</dbReference>
<dbReference type="Gene3D" id="2.160.20.70">
    <property type="match status" value="1"/>
</dbReference>
<comment type="caution">
    <text evidence="4">The sequence shown here is derived from an EMBL/GenBank/DDBJ whole genome shotgun (WGS) entry which is preliminary data.</text>
</comment>